<dbReference type="AlphaFoldDB" id="A0A3G8ZS02"/>
<organism evidence="2 3">
    <name type="scientific">Epilithonimonas vandammei</name>
    <dbReference type="NCBI Taxonomy" id="2487072"/>
    <lineage>
        <taxon>Bacteria</taxon>
        <taxon>Pseudomonadati</taxon>
        <taxon>Bacteroidota</taxon>
        <taxon>Flavobacteriia</taxon>
        <taxon>Flavobacteriales</taxon>
        <taxon>Weeksellaceae</taxon>
        <taxon>Chryseobacterium group</taxon>
        <taxon>Epilithonimonas</taxon>
    </lineage>
</organism>
<accession>A0A3G8ZS02</accession>
<dbReference type="InterPro" id="IPR035093">
    <property type="entry name" value="RelE/ParE_toxin_dom_sf"/>
</dbReference>
<evidence type="ECO:0000313" key="3">
    <source>
        <dbReference type="Proteomes" id="UP000272316"/>
    </source>
</evidence>
<sequence>MAFKVIVSPIAKSNVREAASYYKKEVSDKVARKFIEDYAQTIVRIKQNPYFQIYYKDFRGLTMRKFPYIIFYQVSDDIIFVKAVFNALQDTKKRPK</sequence>
<dbReference type="InterPro" id="IPR007712">
    <property type="entry name" value="RelE/ParE_toxin"/>
</dbReference>
<dbReference type="EMBL" id="CP034160">
    <property type="protein sequence ID" value="AZI56581.1"/>
    <property type="molecule type" value="Genomic_DNA"/>
</dbReference>
<dbReference type="RefSeq" id="WP_124987254.1">
    <property type="nucleotide sequence ID" value="NZ_CP034160.1"/>
</dbReference>
<dbReference type="Proteomes" id="UP000272316">
    <property type="component" value="Chromosome"/>
</dbReference>
<name>A0A3G8ZS02_9FLAO</name>
<gene>
    <name evidence="2" type="ORF">EIB75_15510</name>
</gene>
<dbReference type="KEGG" id="eva:EIB75_15510"/>
<dbReference type="Gene3D" id="3.30.2310.20">
    <property type="entry name" value="RelE-like"/>
    <property type="match status" value="1"/>
</dbReference>
<keyword evidence="1" id="KW-1277">Toxin-antitoxin system</keyword>
<dbReference type="Pfam" id="PF05016">
    <property type="entry name" value="ParE_toxin"/>
    <property type="match status" value="1"/>
</dbReference>
<evidence type="ECO:0000256" key="1">
    <source>
        <dbReference type="ARBA" id="ARBA00022649"/>
    </source>
</evidence>
<reference evidence="3" key="1">
    <citation type="submission" date="2018-11" db="EMBL/GenBank/DDBJ databases">
        <title>Proposal to divide the Flavobacteriaceae and reorganize its genera based on Amino Acid Identity values calculated from whole genome sequences.</title>
        <authorList>
            <person name="Nicholson A.C."/>
            <person name="Gulvik C.A."/>
            <person name="Whitney A.M."/>
            <person name="Sheth M."/>
            <person name="Batra D."/>
            <person name="Pryor J."/>
            <person name="Bernardet J.-F."/>
            <person name="Hugo C."/>
            <person name="Kampfer P."/>
            <person name="Newman J.D."/>
            <person name="McQuiston J.R."/>
        </authorList>
    </citation>
    <scope>NUCLEOTIDE SEQUENCE [LARGE SCALE GENOMIC DNA]</scope>
    <source>
        <strain evidence="3">H6466</strain>
    </source>
</reference>
<dbReference type="NCBIfam" id="TIGR02385">
    <property type="entry name" value="RelE_StbE"/>
    <property type="match status" value="1"/>
</dbReference>
<proteinExistence type="predicted"/>
<protein>
    <submittedName>
        <fullName evidence="2">Type II toxin-antitoxin system RelE/ParE family toxin</fullName>
    </submittedName>
</protein>
<evidence type="ECO:0000313" key="2">
    <source>
        <dbReference type="EMBL" id="AZI56581.1"/>
    </source>
</evidence>